<dbReference type="SUPFAM" id="SSF55874">
    <property type="entry name" value="ATPase domain of HSP90 chaperone/DNA topoisomerase II/histidine kinase"/>
    <property type="match status" value="1"/>
</dbReference>
<dbReference type="InterPro" id="IPR036890">
    <property type="entry name" value="HATPase_C_sf"/>
</dbReference>
<dbReference type="RefSeq" id="WP_124396917.1">
    <property type="nucleotide sequence ID" value="NZ_BHZE01000002.1"/>
</dbReference>
<evidence type="ECO:0000256" key="7">
    <source>
        <dbReference type="ARBA" id="ARBA00022840"/>
    </source>
</evidence>
<sequence length="491" mass="56095">MKLRYTIILAILAVTLLSFVLTGVYFLYHYKKESEIYHLERLRRKEYSITASVSHHLNSSKIPKNPIAIARGFSQKICEISDVHNVDIAFYDLNGRLLTSSTRIPDHDRKLFPLQLDSALITTINMSFGDRYTLQTKIDNQPYLYDFFFLYDELGNELLIINIPYLLDQHFFNREMKNFFINLIQIYAILFLIAIGAAILLAHTITRPLDKLRAQVLANDKIQDSKPITGKYPSEIQQLVDDYNRVLLELKHSAEKLADSERDSAWRDVARQVAHEIKNPLTPMRLNVQWIERSLKTSEPVKLKEFCDSMITQIDTLSRIADTFSRYSKLPEISLERIDLCEIARQTGSLITDHQININVPNRPIFILGDKGQIIQALNNLLKNAIHATEGQANPKISINVTENENEALISVSDNGCGIDDDLKEKIFTPRFTTKTSGMGLGLAIVKKIVDAHGGRIDLQTTKNVGSTFTLHFPKKFQTDELQQPTYSKIE</sequence>
<dbReference type="PROSITE" id="PS50109">
    <property type="entry name" value="HIS_KIN"/>
    <property type="match status" value="1"/>
</dbReference>
<dbReference type="PRINTS" id="PR00344">
    <property type="entry name" value="BCTRLSENSOR"/>
</dbReference>
<dbReference type="Pfam" id="PF02518">
    <property type="entry name" value="HATPase_c"/>
    <property type="match status" value="1"/>
</dbReference>
<reference evidence="11 12" key="1">
    <citation type="submission" date="2018-11" db="EMBL/GenBank/DDBJ databases">
        <title>Schleiferia aggregans sp. nov., a moderately thermophilic heterotrophic bacterium isolated from microbial mats at a terrestrial hot spring.</title>
        <authorList>
            <person name="Iino T."/>
            <person name="Ohkuma M."/>
            <person name="Haruta S."/>
        </authorList>
    </citation>
    <scope>NUCLEOTIDE SEQUENCE [LARGE SCALE GENOMIC DNA]</scope>
    <source>
        <strain evidence="11 12">LA</strain>
    </source>
</reference>
<dbReference type="InterPro" id="IPR003594">
    <property type="entry name" value="HATPase_dom"/>
</dbReference>
<dbReference type="Gene3D" id="3.30.565.10">
    <property type="entry name" value="Histidine kinase-like ATPase, C-terminal domain"/>
    <property type="match status" value="1"/>
</dbReference>
<dbReference type="AlphaFoldDB" id="A0A401XIK8"/>
<evidence type="ECO:0000256" key="8">
    <source>
        <dbReference type="ARBA" id="ARBA00023012"/>
    </source>
</evidence>
<evidence type="ECO:0000256" key="6">
    <source>
        <dbReference type="ARBA" id="ARBA00022777"/>
    </source>
</evidence>
<dbReference type="Pfam" id="PF00512">
    <property type="entry name" value="HisKA"/>
    <property type="match status" value="1"/>
</dbReference>
<dbReference type="InterPro" id="IPR003661">
    <property type="entry name" value="HisK_dim/P_dom"/>
</dbReference>
<keyword evidence="9" id="KW-1133">Transmembrane helix</keyword>
<keyword evidence="9" id="KW-0472">Membrane</keyword>
<evidence type="ECO:0000256" key="2">
    <source>
        <dbReference type="ARBA" id="ARBA00012438"/>
    </source>
</evidence>
<dbReference type="GO" id="GO:0005524">
    <property type="term" value="F:ATP binding"/>
    <property type="evidence" value="ECO:0007669"/>
    <property type="project" value="UniProtKB-KW"/>
</dbReference>
<evidence type="ECO:0000256" key="3">
    <source>
        <dbReference type="ARBA" id="ARBA00022553"/>
    </source>
</evidence>
<comment type="caution">
    <text evidence="11">The sequence shown here is derived from an EMBL/GenBank/DDBJ whole genome shotgun (WGS) entry which is preliminary data.</text>
</comment>
<feature type="transmembrane region" description="Helical" evidence="9">
    <location>
        <begin position="6"/>
        <end position="28"/>
    </location>
</feature>
<comment type="catalytic activity">
    <reaction evidence="1">
        <text>ATP + protein L-histidine = ADP + protein N-phospho-L-histidine.</text>
        <dbReference type="EC" id="2.7.13.3"/>
    </reaction>
</comment>
<dbReference type="CDD" id="cd00075">
    <property type="entry name" value="HATPase"/>
    <property type="match status" value="1"/>
</dbReference>
<dbReference type="EMBL" id="BHZE01000002">
    <property type="protein sequence ID" value="GCD76850.1"/>
    <property type="molecule type" value="Genomic_DNA"/>
</dbReference>
<keyword evidence="3" id="KW-0597">Phosphoprotein</keyword>
<evidence type="ECO:0000256" key="1">
    <source>
        <dbReference type="ARBA" id="ARBA00000085"/>
    </source>
</evidence>
<dbReference type="OrthoDB" id="9776727at2"/>
<proteinExistence type="predicted"/>
<dbReference type="SUPFAM" id="SSF47384">
    <property type="entry name" value="Homodimeric domain of signal transducing histidine kinase"/>
    <property type="match status" value="1"/>
</dbReference>
<keyword evidence="5" id="KW-0547">Nucleotide-binding</keyword>
<dbReference type="SMART" id="SM00388">
    <property type="entry name" value="HisKA"/>
    <property type="match status" value="1"/>
</dbReference>
<keyword evidence="7" id="KW-0067">ATP-binding</keyword>
<feature type="transmembrane region" description="Helical" evidence="9">
    <location>
        <begin position="179"/>
        <end position="202"/>
    </location>
</feature>
<dbReference type="GO" id="GO:0000155">
    <property type="term" value="F:phosphorelay sensor kinase activity"/>
    <property type="evidence" value="ECO:0007669"/>
    <property type="project" value="InterPro"/>
</dbReference>
<dbReference type="InterPro" id="IPR005467">
    <property type="entry name" value="His_kinase_dom"/>
</dbReference>
<dbReference type="Gene3D" id="6.10.340.10">
    <property type="match status" value="1"/>
</dbReference>
<keyword evidence="12" id="KW-1185">Reference proteome</keyword>
<organism evidence="11 12">
    <name type="scientific">Thermaurantimonas aggregans</name>
    <dbReference type="NCBI Taxonomy" id="2173829"/>
    <lineage>
        <taxon>Bacteria</taxon>
        <taxon>Pseudomonadati</taxon>
        <taxon>Bacteroidota</taxon>
        <taxon>Flavobacteriia</taxon>
        <taxon>Flavobacteriales</taxon>
        <taxon>Schleiferiaceae</taxon>
        <taxon>Thermaurantimonas</taxon>
    </lineage>
</organism>
<evidence type="ECO:0000259" key="10">
    <source>
        <dbReference type="PROSITE" id="PS50109"/>
    </source>
</evidence>
<dbReference type="CDD" id="cd00082">
    <property type="entry name" value="HisKA"/>
    <property type="match status" value="1"/>
</dbReference>
<keyword evidence="4" id="KW-0808">Transferase</keyword>
<keyword evidence="8" id="KW-0902">Two-component regulatory system</keyword>
<evidence type="ECO:0000256" key="4">
    <source>
        <dbReference type="ARBA" id="ARBA00022679"/>
    </source>
</evidence>
<protein>
    <recommendedName>
        <fullName evidence="2">histidine kinase</fullName>
        <ecNumber evidence="2">2.7.13.3</ecNumber>
    </recommendedName>
</protein>
<evidence type="ECO:0000313" key="11">
    <source>
        <dbReference type="EMBL" id="GCD76850.1"/>
    </source>
</evidence>
<accession>A0A401XIK8</accession>
<evidence type="ECO:0000256" key="5">
    <source>
        <dbReference type="ARBA" id="ARBA00022741"/>
    </source>
</evidence>
<dbReference type="PANTHER" id="PTHR43065">
    <property type="entry name" value="SENSOR HISTIDINE KINASE"/>
    <property type="match status" value="1"/>
</dbReference>
<keyword evidence="6 11" id="KW-0418">Kinase</keyword>
<dbReference type="InterPro" id="IPR004358">
    <property type="entry name" value="Sig_transdc_His_kin-like_C"/>
</dbReference>
<evidence type="ECO:0000313" key="12">
    <source>
        <dbReference type="Proteomes" id="UP000286715"/>
    </source>
</evidence>
<dbReference type="EC" id="2.7.13.3" evidence="2"/>
<dbReference type="SMART" id="SM00387">
    <property type="entry name" value="HATPase_c"/>
    <property type="match status" value="1"/>
</dbReference>
<keyword evidence="9" id="KW-0812">Transmembrane</keyword>
<dbReference type="Gene3D" id="1.10.287.130">
    <property type="match status" value="1"/>
</dbReference>
<gene>
    <name evidence="11" type="ORF">JCM31826_03320</name>
</gene>
<dbReference type="InterPro" id="IPR036097">
    <property type="entry name" value="HisK_dim/P_sf"/>
</dbReference>
<evidence type="ECO:0000256" key="9">
    <source>
        <dbReference type="SAM" id="Phobius"/>
    </source>
</evidence>
<feature type="domain" description="Histidine kinase" evidence="10">
    <location>
        <begin position="272"/>
        <end position="477"/>
    </location>
</feature>
<dbReference type="PANTHER" id="PTHR43065:SF10">
    <property type="entry name" value="PEROXIDE STRESS-ACTIVATED HISTIDINE KINASE MAK3"/>
    <property type="match status" value="1"/>
</dbReference>
<name>A0A401XIK8_9FLAO</name>
<dbReference type="Proteomes" id="UP000286715">
    <property type="component" value="Unassembled WGS sequence"/>
</dbReference>